<evidence type="ECO:0000313" key="1">
    <source>
        <dbReference type="EMBL" id="MBM6874412.1"/>
    </source>
</evidence>
<dbReference type="RefSeq" id="WP_204715634.1">
    <property type="nucleotide sequence ID" value="NZ_JACJLT010000009.1"/>
</dbReference>
<protein>
    <submittedName>
        <fullName evidence="1">Uncharacterized protein</fullName>
    </submittedName>
</protein>
<dbReference type="EMBL" id="JACJLT010000009">
    <property type="protein sequence ID" value="MBM6874412.1"/>
    <property type="molecule type" value="Genomic_DNA"/>
</dbReference>
<dbReference type="Proteomes" id="UP000728968">
    <property type="component" value="Unassembled WGS sequence"/>
</dbReference>
<keyword evidence="2" id="KW-1185">Reference proteome</keyword>
<proteinExistence type="predicted"/>
<evidence type="ECO:0000313" key="2">
    <source>
        <dbReference type="Proteomes" id="UP000728968"/>
    </source>
</evidence>
<gene>
    <name evidence="1" type="ORF">H6A04_01825</name>
</gene>
<comment type="caution">
    <text evidence="1">The sequence shown here is derived from an EMBL/GenBank/DDBJ whole genome shotgun (WGS) entry which is preliminary data.</text>
</comment>
<sequence length="103" mass="11695">MEKIEVRFLGDDFKFYKISFLGTITQSNDLGVKVTRIKVEKNIEKLTEVFSLVNIFHGCTFYKGLIPFVSGATGYVDGNFVIRETKGEIITESTNENIILNFC</sequence>
<name>A0ABS2G0L5_FUSMR</name>
<reference evidence="1 2" key="1">
    <citation type="journal article" date="2021" name="Sci. Rep.">
        <title>The distribution of antibiotic resistance genes in chicken gut microbiota commensals.</title>
        <authorList>
            <person name="Juricova H."/>
            <person name="Matiasovicova J."/>
            <person name="Kubasova T."/>
            <person name="Cejkova D."/>
            <person name="Rychlik I."/>
        </authorList>
    </citation>
    <scope>NUCLEOTIDE SEQUENCE [LARGE SCALE GENOMIC DNA]</scope>
    <source>
        <strain evidence="1 2">An425</strain>
    </source>
</reference>
<organism evidence="1 2">
    <name type="scientific">Fusobacterium mortiferum</name>
    <dbReference type="NCBI Taxonomy" id="850"/>
    <lineage>
        <taxon>Bacteria</taxon>
        <taxon>Fusobacteriati</taxon>
        <taxon>Fusobacteriota</taxon>
        <taxon>Fusobacteriia</taxon>
        <taxon>Fusobacteriales</taxon>
        <taxon>Fusobacteriaceae</taxon>
        <taxon>Fusobacterium</taxon>
    </lineage>
</organism>
<accession>A0ABS2G0L5</accession>